<evidence type="ECO:0000256" key="5">
    <source>
        <dbReference type="ARBA" id="ARBA00022927"/>
    </source>
</evidence>
<accession>A0A3S5CQ19</accession>
<dbReference type="SMART" id="SM00724">
    <property type="entry name" value="TLC"/>
    <property type="match status" value="1"/>
</dbReference>
<evidence type="ECO:0000259" key="9">
    <source>
        <dbReference type="SMART" id="SM00724"/>
    </source>
</evidence>
<keyword evidence="3" id="KW-0813">Transport</keyword>
<name>A0A3S5CQ19_9PLAT</name>
<keyword evidence="11" id="KW-1185">Reference proteome</keyword>
<feature type="transmembrane region" description="Helical" evidence="8">
    <location>
        <begin position="236"/>
        <end position="256"/>
    </location>
</feature>
<feature type="transmembrane region" description="Helical" evidence="8">
    <location>
        <begin position="150"/>
        <end position="170"/>
    </location>
</feature>
<organism evidence="10 11">
    <name type="scientific">Protopolystoma xenopodis</name>
    <dbReference type="NCBI Taxonomy" id="117903"/>
    <lineage>
        <taxon>Eukaryota</taxon>
        <taxon>Metazoa</taxon>
        <taxon>Spiralia</taxon>
        <taxon>Lophotrochozoa</taxon>
        <taxon>Platyhelminthes</taxon>
        <taxon>Monogenea</taxon>
        <taxon>Polyopisthocotylea</taxon>
        <taxon>Polystomatidea</taxon>
        <taxon>Polystomatidae</taxon>
        <taxon>Protopolystoma</taxon>
    </lineage>
</organism>
<feature type="transmembrane region" description="Helical" evidence="8">
    <location>
        <begin position="36"/>
        <end position="55"/>
    </location>
</feature>
<dbReference type="GO" id="GO:0045048">
    <property type="term" value="P:protein insertion into ER membrane"/>
    <property type="evidence" value="ECO:0007669"/>
    <property type="project" value="TreeGrafter"/>
</dbReference>
<gene>
    <name evidence="10" type="ORF">PXEA_LOCUS20545</name>
</gene>
<evidence type="ECO:0000256" key="8">
    <source>
        <dbReference type="SAM" id="Phobius"/>
    </source>
</evidence>
<dbReference type="Proteomes" id="UP000784294">
    <property type="component" value="Unassembled WGS sequence"/>
</dbReference>
<dbReference type="GO" id="GO:0006616">
    <property type="term" value="P:SRP-dependent cotranslational protein targeting to membrane, translocation"/>
    <property type="evidence" value="ECO:0007669"/>
    <property type="project" value="InterPro"/>
</dbReference>
<keyword evidence="6 8" id="KW-1133">Transmembrane helix</keyword>
<dbReference type="InterPro" id="IPR016447">
    <property type="entry name" value="Translocation_assoc_membrane"/>
</dbReference>
<keyword evidence="4 8" id="KW-0812">Transmembrane</keyword>
<dbReference type="InterPro" id="IPR006634">
    <property type="entry name" value="TLC-dom"/>
</dbReference>
<feature type="transmembrane region" description="Helical" evidence="8">
    <location>
        <begin position="76"/>
        <end position="93"/>
    </location>
</feature>
<evidence type="ECO:0000256" key="6">
    <source>
        <dbReference type="ARBA" id="ARBA00022989"/>
    </source>
</evidence>
<dbReference type="EMBL" id="CAAALY010084915">
    <property type="protein sequence ID" value="VEL27105.1"/>
    <property type="molecule type" value="Genomic_DNA"/>
</dbReference>
<comment type="similarity">
    <text evidence="2">Belongs to the TRAM family.</text>
</comment>
<evidence type="ECO:0000256" key="2">
    <source>
        <dbReference type="ARBA" id="ARBA00005999"/>
    </source>
</evidence>
<reference evidence="10" key="1">
    <citation type="submission" date="2018-11" db="EMBL/GenBank/DDBJ databases">
        <authorList>
            <consortium name="Pathogen Informatics"/>
        </authorList>
    </citation>
    <scope>NUCLEOTIDE SEQUENCE</scope>
</reference>
<comment type="caution">
    <text evidence="10">The sequence shown here is derived from an EMBL/GenBank/DDBJ whole genome shotgun (WGS) entry which is preliminary data.</text>
</comment>
<dbReference type="GO" id="GO:0005789">
    <property type="term" value="C:endoplasmic reticulum membrane"/>
    <property type="evidence" value="ECO:0007669"/>
    <property type="project" value="TreeGrafter"/>
</dbReference>
<dbReference type="OrthoDB" id="3053196at2759"/>
<dbReference type="PANTHER" id="PTHR12371">
    <property type="entry name" value="TRANSLOCATION ASSOCIATED MEMBRANE PROTEIN"/>
    <property type="match status" value="1"/>
</dbReference>
<comment type="subcellular location">
    <subcellularLocation>
        <location evidence="1">Membrane</location>
        <topology evidence="1">Multi-pass membrane protein</topology>
    </subcellularLocation>
</comment>
<feature type="domain" description="TLC" evidence="9">
    <location>
        <begin position="70"/>
        <end position="266"/>
    </location>
</feature>
<protein>
    <recommendedName>
        <fullName evidence="9">TLC domain-containing protein</fullName>
    </recommendedName>
</protein>
<evidence type="ECO:0000256" key="1">
    <source>
        <dbReference type="ARBA" id="ARBA00004141"/>
    </source>
</evidence>
<evidence type="ECO:0000256" key="3">
    <source>
        <dbReference type="ARBA" id="ARBA00022448"/>
    </source>
</evidence>
<keyword evidence="5" id="KW-0653">Protein transport</keyword>
<dbReference type="Pfam" id="PF03798">
    <property type="entry name" value="TRAM_LAG1_CLN8"/>
    <property type="match status" value="1"/>
</dbReference>
<evidence type="ECO:0000256" key="7">
    <source>
        <dbReference type="ARBA" id="ARBA00023136"/>
    </source>
</evidence>
<evidence type="ECO:0000313" key="10">
    <source>
        <dbReference type="EMBL" id="VEL27105.1"/>
    </source>
</evidence>
<evidence type="ECO:0000256" key="4">
    <source>
        <dbReference type="ARBA" id="ARBA00022692"/>
    </source>
</evidence>
<feature type="transmembrane region" description="Helical" evidence="8">
    <location>
        <begin position="113"/>
        <end position="130"/>
    </location>
</feature>
<proteinExistence type="inferred from homology"/>
<dbReference type="PANTHER" id="PTHR12371:SF11">
    <property type="entry name" value="TRANSLOCATING CHAIN-ASSOCIATED MEMBRANE PROTEIN"/>
    <property type="match status" value="1"/>
</dbReference>
<evidence type="ECO:0000313" key="11">
    <source>
        <dbReference type="Proteomes" id="UP000784294"/>
    </source>
</evidence>
<dbReference type="AlphaFoldDB" id="A0A3S5CQ19"/>
<sequence>MAQTFILIQHNIDQNGTTDQYQNLMYQPGKYDLCSAFFYTLVCILIHTLIQEYCIDKYNRKLSLTRIRLGKFNESSQLACFFCASALWAAYILCTEEFITCLSSLWDGYPHRILPYWIKAFFIFQICYWLHSYPELYFQRVKKEEIPSRLVYITLYLLGIVIAYVTGYVFSVINPDRLTKLCLLLLLIQYSSDLFLHIGKALYIGGLEQFARIGYGLQKSAIEDASEEGNLNTKTLRLGGTLFVFLTQALMVWNFVTFHRRRIREKSGQKWSAGSDIPRRKERKDML</sequence>
<keyword evidence="7 8" id="KW-0472">Membrane</keyword>